<feature type="signal peptide" evidence="2">
    <location>
        <begin position="1"/>
        <end position="29"/>
    </location>
</feature>
<evidence type="ECO:0000313" key="4">
    <source>
        <dbReference type="EMBL" id="PZO11141.1"/>
    </source>
</evidence>
<evidence type="ECO:0000259" key="3">
    <source>
        <dbReference type="Pfam" id="PF13473"/>
    </source>
</evidence>
<dbReference type="Proteomes" id="UP000249354">
    <property type="component" value="Unassembled WGS sequence"/>
</dbReference>
<dbReference type="InterPro" id="IPR028096">
    <property type="entry name" value="EfeO_Cupredoxin"/>
</dbReference>
<dbReference type="InterPro" id="IPR008972">
    <property type="entry name" value="Cupredoxin"/>
</dbReference>
<gene>
    <name evidence="4" type="ORF">DCF25_20000</name>
</gene>
<dbReference type="AlphaFoldDB" id="A0A2W4VG51"/>
<evidence type="ECO:0000313" key="5">
    <source>
        <dbReference type="Proteomes" id="UP000249354"/>
    </source>
</evidence>
<feature type="domain" description="EfeO-type cupredoxin-like" evidence="3">
    <location>
        <begin position="64"/>
        <end position="167"/>
    </location>
</feature>
<name>A0A2W4VG51_9CYAN</name>
<sequence>MKKQLLKNKWLLSSLLSASLLLIPHAASAQISQVDTGEFRQIEQPLGLKVGVAAAGLGLIGIELWWFLLSKTKAQSATASEGIQFIDITVDGGYTPNQIVVQAGQPVKLNFLRKDPSSCLEQIILPDFNKAIDLPLNQTTTVEVLPQKAGNYTFHCGMNMFRGTMTVKKDT</sequence>
<keyword evidence="1" id="KW-1133">Transmembrane helix</keyword>
<dbReference type="EMBL" id="QBMC01000201">
    <property type="protein sequence ID" value="PZO11141.1"/>
    <property type="molecule type" value="Genomic_DNA"/>
</dbReference>
<feature type="transmembrane region" description="Helical" evidence="1">
    <location>
        <begin position="45"/>
        <end position="68"/>
    </location>
</feature>
<accession>A0A2W4VG51</accession>
<protein>
    <recommendedName>
        <fullName evidence="3">EfeO-type cupredoxin-like domain-containing protein</fullName>
    </recommendedName>
</protein>
<dbReference type="Gene3D" id="2.60.40.420">
    <property type="entry name" value="Cupredoxins - blue copper proteins"/>
    <property type="match status" value="1"/>
</dbReference>
<reference evidence="5" key="1">
    <citation type="submission" date="2018-04" db="EMBL/GenBank/DDBJ databases">
        <authorList>
            <person name="Cornet L."/>
        </authorList>
    </citation>
    <scope>NUCLEOTIDE SEQUENCE [LARGE SCALE GENOMIC DNA]</scope>
</reference>
<proteinExistence type="predicted"/>
<evidence type="ECO:0000256" key="1">
    <source>
        <dbReference type="SAM" id="Phobius"/>
    </source>
</evidence>
<keyword evidence="1" id="KW-0472">Membrane</keyword>
<keyword evidence="2" id="KW-0732">Signal</keyword>
<evidence type="ECO:0000256" key="2">
    <source>
        <dbReference type="SAM" id="SignalP"/>
    </source>
</evidence>
<dbReference type="Pfam" id="PF13473">
    <property type="entry name" value="Cupredoxin_1"/>
    <property type="match status" value="1"/>
</dbReference>
<organism evidence="4 5">
    <name type="scientific">Leptolyngbya foveolarum</name>
    <dbReference type="NCBI Taxonomy" id="47253"/>
    <lineage>
        <taxon>Bacteria</taxon>
        <taxon>Bacillati</taxon>
        <taxon>Cyanobacteriota</taxon>
        <taxon>Cyanophyceae</taxon>
        <taxon>Leptolyngbyales</taxon>
        <taxon>Leptolyngbyaceae</taxon>
        <taxon>Leptolyngbya group</taxon>
        <taxon>Leptolyngbya</taxon>
    </lineage>
</organism>
<dbReference type="SUPFAM" id="SSF49503">
    <property type="entry name" value="Cupredoxins"/>
    <property type="match status" value="1"/>
</dbReference>
<comment type="caution">
    <text evidence="4">The sequence shown here is derived from an EMBL/GenBank/DDBJ whole genome shotgun (WGS) entry which is preliminary data.</text>
</comment>
<keyword evidence="1" id="KW-0812">Transmembrane</keyword>
<feature type="chain" id="PRO_5016173880" description="EfeO-type cupredoxin-like domain-containing protein" evidence="2">
    <location>
        <begin position="30"/>
        <end position="171"/>
    </location>
</feature>
<reference evidence="4 5" key="2">
    <citation type="submission" date="2018-06" db="EMBL/GenBank/DDBJ databases">
        <title>Metagenomic assembly of (sub)arctic Cyanobacteria and their associated microbiome from non-axenic cultures.</title>
        <authorList>
            <person name="Baurain D."/>
        </authorList>
    </citation>
    <scope>NUCLEOTIDE SEQUENCE [LARGE SCALE GENOMIC DNA]</scope>
    <source>
        <strain evidence="4">ULC129bin1</strain>
    </source>
</reference>